<feature type="compositionally biased region" description="Basic and acidic residues" evidence="1">
    <location>
        <begin position="150"/>
        <end position="171"/>
    </location>
</feature>
<accession>A0A7S2WUC5</accession>
<name>A0A7S2WUC5_9STRA</name>
<feature type="region of interest" description="Disordered" evidence="1">
    <location>
        <begin position="13"/>
        <end position="175"/>
    </location>
</feature>
<evidence type="ECO:0000313" key="2">
    <source>
        <dbReference type="EMBL" id="CAD9708212.1"/>
    </source>
</evidence>
<feature type="region of interest" description="Disordered" evidence="1">
    <location>
        <begin position="235"/>
        <end position="263"/>
    </location>
</feature>
<dbReference type="EMBL" id="HBHJ01029011">
    <property type="protein sequence ID" value="CAD9708212.1"/>
    <property type="molecule type" value="Transcribed_RNA"/>
</dbReference>
<feature type="compositionally biased region" description="Basic and acidic residues" evidence="1">
    <location>
        <begin position="108"/>
        <end position="139"/>
    </location>
</feature>
<sequence length="263" mass="30211">MDGFTAALAARVGASLDREGGQNSLMQLHLQRLQRQKEQEEEEARQRAALAEQEDRRREKERKAHRKDKKKKKKHKKKRKKERSRRSQSSSSGSDSEDAAQGKPSGSGKREREEDRLIREALLLEKQKLEDLRQREAAKKQRSAAKKRRREEEEAERQRLEKRMQDQRRLQEWQAQEQQDHRCTLAEQIMAEGLPATIVAAPPLPLAYLSKHPSVAWEIPRPDGTVSFALRIDSGKRDSKAKSGKSSAASKPVVEALDSPDEW</sequence>
<proteinExistence type="predicted"/>
<feature type="compositionally biased region" description="Basic residues" evidence="1">
    <location>
        <begin position="63"/>
        <end position="86"/>
    </location>
</feature>
<protein>
    <submittedName>
        <fullName evidence="2">Uncharacterized protein</fullName>
    </submittedName>
</protein>
<gene>
    <name evidence="2" type="ORF">RMAR1173_LOCUS19203</name>
</gene>
<organism evidence="2">
    <name type="scientific">Rhizochromulina marina</name>
    <dbReference type="NCBI Taxonomy" id="1034831"/>
    <lineage>
        <taxon>Eukaryota</taxon>
        <taxon>Sar</taxon>
        <taxon>Stramenopiles</taxon>
        <taxon>Ochrophyta</taxon>
        <taxon>Dictyochophyceae</taxon>
        <taxon>Rhizochromulinales</taxon>
        <taxon>Rhizochromulina</taxon>
    </lineage>
</organism>
<feature type="compositionally biased region" description="Basic residues" evidence="1">
    <location>
        <begin position="140"/>
        <end position="149"/>
    </location>
</feature>
<dbReference type="AlphaFoldDB" id="A0A7S2WUC5"/>
<feature type="compositionally biased region" description="Basic and acidic residues" evidence="1">
    <location>
        <begin position="53"/>
        <end position="62"/>
    </location>
</feature>
<evidence type="ECO:0000256" key="1">
    <source>
        <dbReference type="SAM" id="MobiDB-lite"/>
    </source>
</evidence>
<reference evidence="2" key="1">
    <citation type="submission" date="2021-01" db="EMBL/GenBank/DDBJ databases">
        <authorList>
            <person name="Corre E."/>
            <person name="Pelletier E."/>
            <person name="Niang G."/>
            <person name="Scheremetjew M."/>
            <person name="Finn R."/>
            <person name="Kale V."/>
            <person name="Holt S."/>
            <person name="Cochrane G."/>
            <person name="Meng A."/>
            <person name="Brown T."/>
            <person name="Cohen L."/>
        </authorList>
    </citation>
    <scope>NUCLEOTIDE SEQUENCE</scope>
    <source>
        <strain evidence="2">CCMP1243</strain>
    </source>
</reference>